<feature type="domain" description="EDR1/CTR1/ARMC3-like peptidase-like" evidence="2">
    <location>
        <begin position="344"/>
        <end position="441"/>
    </location>
</feature>
<dbReference type="InterPro" id="IPR011989">
    <property type="entry name" value="ARM-like"/>
</dbReference>
<evidence type="ECO:0000259" key="2">
    <source>
        <dbReference type="Pfam" id="PF14381"/>
    </source>
</evidence>
<dbReference type="PANTHER" id="PTHR46618:SF1">
    <property type="entry name" value="ARMADILLO REPEAT-CONTAINING PROTEIN 3"/>
    <property type="match status" value="1"/>
</dbReference>
<organism evidence="3">
    <name type="scientific">Timema douglasi</name>
    <name type="common">Walking stick</name>
    <dbReference type="NCBI Taxonomy" id="61478"/>
    <lineage>
        <taxon>Eukaryota</taxon>
        <taxon>Metazoa</taxon>
        <taxon>Ecdysozoa</taxon>
        <taxon>Arthropoda</taxon>
        <taxon>Hexapoda</taxon>
        <taxon>Insecta</taxon>
        <taxon>Pterygota</taxon>
        <taxon>Neoptera</taxon>
        <taxon>Polyneoptera</taxon>
        <taxon>Phasmatodea</taxon>
        <taxon>Timematodea</taxon>
        <taxon>Timematoidea</taxon>
        <taxon>Timematidae</taxon>
        <taxon>Timema</taxon>
    </lineage>
</organism>
<dbReference type="PANTHER" id="PTHR46618">
    <property type="entry name" value="ARMADILLO REPEAT-CONTAINING PROTEIN 3"/>
    <property type="match status" value="1"/>
</dbReference>
<evidence type="ECO:0000313" key="3">
    <source>
        <dbReference type="EMBL" id="CAD7201986.1"/>
    </source>
</evidence>
<keyword evidence="1" id="KW-0677">Repeat</keyword>
<dbReference type="Gene3D" id="1.25.10.10">
    <property type="entry name" value="Leucine-rich Repeat Variant"/>
    <property type="match status" value="1"/>
</dbReference>
<dbReference type="Pfam" id="PF14381">
    <property type="entry name" value="EDR1_CTR1_ARMC3_pept"/>
    <property type="match status" value="1"/>
</dbReference>
<gene>
    <name evidence="3" type="ORF">TDIB3V08_LOCUS8175</name>
</gene>
<dbReference type="EMBL" id="OA568878">
    <property type="protein sequence ID" value="CAD7201986.1"/>
    <property type="molecule type" value="Genomic_DNA"/>
</dbReference>
<evidence type="ECO:0000256" key="1">
    <source>
        <dbReference type="ARBA" id="ARBA00022737"/>
    </source>
</evidence>
<dbReference type="InterPro" id="IPR016024">
    <property type="entry name" value="ARM-type_fold"/>
</dbReference>
<dbReference type="AlphaFoldDB" id="A0A7R8VPY4"/>
<sequence length="552" mass="62035">MWEYLARIQTGVVLFGKMPVELSITLVHCLIALSIHEDIRVKLLESKLLEALLACLQEDKEADVELKIAAIHCLCGYICESQARDWFLNLGGVNKIVQCLMNTSVPLRQAAATFLQLAAQEPPIAAAFIHAGMLHWMLDQKTMRRAIPIWETAIETLFSNYLPAKFAYMGRLDMTDVTEEGFYVTRHAERIFPILEELLVARLCPLRPIYVCNFKSTTPALHPSVGMGAKPVRRRARSSSINGSKRPSTNLKMSEVNSTNVNTTQEEFDSLMTASAFDPYLGKYLEQLQSILTTNGTLSYASPSVSRFVYERGSYYLVVWYAPPYFIRMDPSTRKKRGATADGFEKLPDQIMQQSVDMKSMTDRIKVVAQFVAAQMSGPDPHRKCDIHQLELHLSEIKVELCNNVIPIGHIRVGSYLERALLFKILADRVGLPCALVRGQYSRAWIEVAIPQEEDNDRKTDFTPHKESVSTPSDPLLFSDLLYCVEGGAEPAVPLRLLRPNLIVDLMNNVGELLLLHSYEGVKGSGRKQLVEYVGKVKRTLTSDGPQNILEE</sequence>
<reference evidence="3" key="1">
    <citation type="submission" date="2020-11" db="EMBL/GenBank/DDBJ databases">
        <authorList>
            <person name="Tran Van P."/>
        </authorList>
    </citation>
    <scope>NUCLEOTIDE SEQUENCE</scope>
</reference>
<dbReference type="InterPro" id="IPR055164">
    <property type="entry name" value="EDR1/CTR1/ARMC3-like_pept-like"/>
</dbReference>
<proteinExistence type="predicted"/>
<accession>A0A7R8VPY4</accession>
<name>A0A7R8VPY4_TIMDO</name>
<protein>
    <recommendedName>
        <fullName evidence="2">EDR1/CTR1/ARMC3-like peptidase-like domain-containing protein</fullName>
    </recommendedName>
</protein>
<dbReference type="SUPFAM" id="SSF48371">
    <property type="entry name" value="ARM repeat"/>
    <property type="match status" value="1"/>
</dbReference>
<dbReference type="InterPro" id="IPR052441">
    <property type="entry name" value="Armadillo-Ser/Thr_Kinase"/>
</dbReference>